<dbReference type="InterPro" id="IPR001905">
    <property type="entry name" value="Ammonium_transpt"/>
</dbReference>
<evidence type="ECO:0000256" key="8">
    <source>
        <dbReference type="RuleBase" id="RU362002"/>
    </source>
</evidence>
<evidence type="ECO:0000256" key="1">
    <source>
        <dbReference type="ARBA" id="ARBA00004141"/>
    </source>
</evidence>
<evidence type="ECO:0000256" key="5">
    <source>
        <dbReference type="ARBA" id="ARBA00022989"/>
    </source>
</evidence>
<keyword evidence="12" id="KW-1185">Reference proteome</keyword>
<evidence type="ECO:0000313" key="12">
    <source>
        <dbReference type="Proteomes" id="UP000617628"/>
    </source>
</evidence>
<proteinExistence type="inferred from homology"/>
<dbReference type="SMART" id="SM00091">
    <property type="entry name" value="PAS"/>
    <property type="match status" value="1"/>
</dbReference>
<sequence length="634" mass="69105">MESSSLDHLWLIVCAALVFIMQGGFLCLESGCTRTKNSINVAVKNLTDFAISVLGFWICGFGLMFGLSNFGLFGGSQFFFELDGRSAGEVAFFVFQVMFCGTSVTIVSGAVSERMSFKAYLWVSALVSVIIYPLFGHWAWGGVWGGDSGWLSELGFIDFAGSSVVHGIGGWVALACIVVIGPRIGRFDESGKPQAIHGQSLPLALLGTLLLCFGWIGFNGGSTLAWGGEVPGIVANTILAASSGLLTALCVGYYLLKYPDLKFAMNGMLAGLVAITACCHMVSSVAAIVIGSIGAVVMVFSDRLVERWGLDDVVGSVSVHAFAGAWGTLAVALFGQSSYFAEGASRIQQLGVQGLGVVCCVVFGFFPAYFFLKLISNWIPLRVGEMEELKGLNESEHRVSTEHLDLLREMERQSRQLDLSRRVSVEPFTEVGQIARKYNELLGSLEQTVARNELIIRDTMDGILTCSKDGRVMQANPGACSMFGREVGGLSEASIWDLIKRSDGERLESFEQMSRIVDFNGADLNAIPFCGIRGSDERFPVQVETSAGTIGRVDVFNVKIRDRSQSEKYKDMLRKSKSEAERTRDQLEEKVSEVESFNRIAIDRELKMVALKKEINRLSSELDREPPYKAGANN</sequence>
<evidence type="ECO:0000256" key="3">
    <source>
        <dbReference type="ARBA" id="ARBA00022448"/>
    </source>
</evidence>
<evidence type="ECO:0000256" key="2">
    <source>
        <dbReference type="ARBA" id="ARBA00005887"/>
    </source>
</evidence>
<dbReference type="Gene3D" id="3.30.450.20">
    <property type="entry name" value="PAS domain"/>
    <property type="match status" value="1"/>
</dbReference>
<keyword evidence="7 8" id="KW-0924">Ammonia transport</keyword>
<dbReference type="Pfam" id="PF00909">
    <property type="entry name" value="Ammonium_transp"/>
    <property type="match status" value="1"/>
</dbReference>
<comment type="subcellular location">
    <subcellularLocation>
        <location evidence="8">Cell membrane</location>
        <topology evidence="8">Multi-pass membrane protein</topology>
    </subcellularLocation>
    <subcellularLocation>
        <location evidence="1">Membrane</location>
        <topology evidence="1">Multi-pass membrane protein</topology>
    </subcellularLocation>
</comment>
<evidence type="ECO:0000256" key="6">
    <source>
        <dbReference type="ARBA" id="ARBA00023136"/>
    </source>
</evidence>
<dbReference type="SUPFAM" id="SSF55785">
    <property type="entry name" value="PYP-like sensor domain (PAS domain)"/>
    <property type="match status" value="1"/>
</dbReference>
<dbReference type="NCBIfam" id="TIGR00836">
    <property type="entry name" value="amt"/>
    <property type="match status" value="1"/>
</dbReference>
<dbReference type="GO" id="GO:0008519">
    <property type="term" value="F:ammonium channel activity"/>
    <property type="evidence" value="ECO:0007669"/>
    <property type="project" value="InterPro"/>
</dbReference>
<dbReference type="InterPro" id="IPR029020">
    <property type="entry name" value="Ammonium/urea_transptr"/>
</dbReference>
<dbReference type="GO" id="GO:0097272">
    <property type="term" value="P:ammonium homeostasis"/>
    <property type="evidence" value="ECO:0007669"/>
    <property type="project" value="TreeGrafter"/>
</dbReference>
<dbReference type="RefSeq" id="WP_200357791.1">
    <property type="nucleotide sequence ID" value="NZ_JAENIL010000051.1"/>
</dbReference>
<feature type="transmembrane region" description="Helical" evidence="8">
    <location>
        <begin position="354"/>
        <end position="372"/>
    </location>
</feature>
<dbReference type="Proteomes" id="UP000617628">
    <property type="component" value="Unassembled WGS sequence"/>
</dbReference>
<feature type="transmembrane region" description="Helical" evidence="8">
    <location>
        <begin position="6"/>
        <end position="28"/>
    </location>
</feature>
<protein>
    <recommendedName>
        <fullName evidence="8">Ammonium transporter</fullName>
    </recommendedName>
</protein>
<comment type="caution">
    <text evidence="11">The sequence shown here is derived from an EMBL/GenBank/DDBJ whole genome shotgun (WGS) entry which is preliminary data.</text>
</comment>
<evidence type="ECO:0000256" key="9">
    <source>
        <dbReference type="SAM" id="Coils"/>
    </source>
</evidence>
<evidence type="ECO:0000256" key="4">
    <source>
        <dbReference type="ARBA" id="ARBA00022692"/>
    </source>
</evidence>
<dbReference type="InterPro" id="IPR003660">
    <property type="entry name" value="HAMP_dom"/>
</dbReference>
<dbReference type="PROSITE" id="PS01219">
    <property type="entry name" value="AMMONIUM_TRANSP"/>
    <property type="match status" value="1"/>
</dbReference>
<feature type="transmembrane region" description="Helical" evidence="8">
    <location>
        <begin position="160"/>
        <end position="180"/>
    </location>
</feature>
<feature type="transmembrane region" description="Helical" evidence="8">
    <location>
        <begin position="119"/>
        <end position="140"/>
    </location>
</feature>
<feature type="transmembrane region" description="Helical" evidence="8">
    <location>
        <begin position="313"/>
        <end position="334"/>
    </location>
</feature>
<keyword evidence="3 8" id="KW-0813">Transport</keyword>
<evidence type="ECO:0000256" key="7">
    <source>
        <dbReference type="ARBA" id="ARBA00023177"/>
    </source>
</evidence>
<dbReference type="InterPro" id="IPR035965">
    <property type="entry name" value="PAS-like_dom_sf"/>
</dbReference>
<dbReference type="EMBL" id="JAENIL010000051">
    <property type="protein sequence ID" value="MBK1879578.1"/>
    <property type="molecule type" value="Genomic_DNA"/>
</dbReference>
<keyword evidence="5 8" id="KW-1133">Transmembrane helix</keyword>
<feature type="coiled-coil region" evidence="9">
    <location>
        <begin position="566"/>
        <end position="597"/>
    </location>
</feature>
<feature type="transmembrane region" description="Helical" evidence="8">
    <location>
        <begin position="201"/>
        <end position="218"/>
    </location>
</feature>
<gene>
    <name evidence="11" type="primary">amt</name>
    <name evidence="11" type="ORF">JIN87_22020</name>
</gene>
<comment type="similarity">
    <text evidence="2 8">Belongs to the ammonia transporter channel (TC 1.A.11.2) family.</text>
</comment>
<keyword evidence="9" id="KW-0175">Coiled coil</keyword>
<accession>A0A934VTC9</accession>
<dbReference type="SUPFAM" id="SSF111352">
    <property type="entry name" value="Ammonium transporter"/>
    <property type="match status" value="1"/>
</dbReference>
<feature type="transmembrane region" description="Helical" evidence="8">
    <location>
        <begin position="90"/>
        <end position="112"/>
    </location>
</feature>
<dbReference type="PANTHER" id="PTHR11730">
    <property type="entry name" value="AMMONIUM TRANSPORTER"/>
    <property type="match status" value="1"/>
</dbReference>
<dbReference type="Gene3D" id="1.10.3430.10">
    <property type="entry name" value="Ammonium transporter AmtB like domains"/>
    <property type="match status" value="1"/>
</dbReference>
<dbReference type="PANTHER" id="PTHR11730:SF6">
    <property type="entry name" value="AMMONIUM TRANSPORTER"/>
    <property type="match status" value="1"/>
</dbReference>
<feature type="transmembrane region" description="Helical" evidence="8">
    <location>
        <begin position="238"/>
        <end position="256"/>
    </location>
</feature>
<keyword evidence="6 8" id="KW-0472">Membrane</keyword>
<dbReference type="InterPro" id="IPR024041">
    <property type="entry name" value="NH4_transpt_AmtB-like_dom"/>
</dbReference>
<organism evidence="11 12">
    <name type="scientific">Pelagicoccus mobilis</name>
    <dbReference type="NCBI Taxonomy" id="415221"/>
    <lineage>
        <taxon>Bacteria</taxon>
        <taxon>Pseudomonadati</taxon>
        <taxon>Verrucomicrobiota</taxon>
        <taxon>Opitutia</taxon>
        <taxon>Puniceicoccales</taxon>
        <taxon>Pelagicoccaceae</taxon>
        <taxon>Pelagicoccus</taxon>
    </lineage>
</organism>
<evidence type="ECO:0000259" key="10">
    <source>
        <dbReference type="PROSITE" id="PS50885"/>
    </source>
</evidence>
<evidence type="ECO:0000313" key="11">
    <source>
        <dbReference type="EMBL" id="MBK1879578.1"/>
    </source>
</evidence>
<dbReference type="AlphaFoldDB" id="A0A934VTC9"/>
<dbReference type="InterPro" id="IPR018047">
    <property type="entry name" value="Ammonium_transpt_CS"/>
</dbReference>
<dbReference type="InterPro" id="IPR000014">
    <property type="entry name" value="PAS"/>
</dbReference>
<keyword evidence="4 8" id="KW-0812">Transmembrane</keyword>
<name>A0A934VTC9_9BACT</name>
<dbReference type="PROSITE" id="PS50885">
    <property type="entry name" value="HAMP"/>
    <property type="match status" value="1"/>
</dbReference>
<feature type="domain" description="HAMP" evidence="10">
    <location>
        <begin position="418"/>
        <end position="450"/>
    </location>
</feature>
<reference evidence="11" key="1">
    <citation type="submission" date="2021-01" db="EMBL/GenBank/DDBJ databases">
        <title>Modified the classification status of verrucomicrobia.</title>
        <authorList>
            <person name="Feng X."/>
        </authorList>
    </citation>
    <scope>NUCLEOTIDE SEQUENCE</scope>
    <source>
        <strain evidence="11">KCTC 13126</strain>
    </source>
</reference>
<dbReference type="GO" id="GO:0005886">
    <property type="term" value="C:plasma membrane"/>
    <property type="evidence" value="ECO:0007669"/>
    <property type="project" value="UniProtKB-SubCell"/>
</dbReference>
<feature type="transmembrane region" description="Helical" evidence="8">
    <location>
        <begin position="268"/>
        <end position="301"/>
    </location>
</feature>
<dbReference type="GO" id="GO:0007165">
    <property type="term" value="P:signal transduction"/>
    <property type="evidence" value="ECO:0007669"/>
    <property type="project" value="InterPro"/>
</dbReference>
<feature type="transmembrane region" description="Helical" evidence="8">
    <location>
        <begin position="49"/>
        <end position="70"/>
    </location>
</feature>
<dbReference type="CDD" id="cd00130">
    <property type="entry name" value="PAS"/>
    <property type="match status" value="1"/>
</dbReference>